<keyword evidence="2" id="KW-1185">Reference proteome</keyword>
<evidence type="ECO:0000313" key="1">
    <source>
        <dbReference type="EMBL" id="GGX07135.1"/>
    </source>
</evidence>
<protein>
    <submittedName>
        <fullName evidence="1">Uncharacterized protein</fullName>
    </submittedName>
</protein>
<sequence length="94" mass="10469">MKFNRQILASIFLILFGIIQLADLHIVSHDDNDVDCSLCKFTLDNHNTNFTSPDTITVSDVILVPTDVVRITYVNQYFGSGSTHTFLNKAPPVA</sequence>
<name>A0A918JT52_9FLAO</name>
<accession>A0A918JT52</accession>
<evidence type="ECO:0000313" key="2">
    <source>
        <dbReference type="Proteomes" id="UP000601108"/>
    </source>
</evidence>
<dbReference type="AlphaFoldDB" id="A0A918JT52"/>
<organism evidence="1 2">
    <name type="scientific">Aquimarina muelleri</name>
    <dbReference type="NCBI Taxonomy" id="279356"/>
    <lineage>
        <taxon>Bacteria</taxon>
        <taxon>Pseudomonadati</taxon>
        <taxon>Bacteroidota</taxon>
        <taxon>Flavobacteriia</taxon>
        <taxon>Flavobacteriales</taxon>
        <taxon>Flavobacteriaceae</taxon>
        <taxon>Aquimarina</taxon>
    </lineage>
</organism>
<reference evidence="1 2" key="1">
    <citation type="journal article" date="2014" name="Int. J. Syst. Evol. Microbiol.">
        <title>Complete genome sequence of Corynebacterium casei LMG S-19264T (=DSM 44701T), isolated from a smear-ripened cheese.</title>
        <authorList>
            <consortium name="US DOE Joint Genome Institute (JGI-PGF)"/>
            <person name="Walter F."/>
            <person name="Albersmeier A."/>
            <person name="Kalinowski J."/>
            <person name="Ruckert C."/>
        </authorList>
    </citation>
    <scope>NUCLEOTIDE SEQUENCE [LARGE SCALE GENOMIC DNA]</scope>
    <source>
        <strain evidence="1 2">KCTC 12285</strain>
    </source>
</reference>
<dbReference type="RefSeq" id="WP_027411831.1">
    <property type="nucleotide sequence ID" value="NZ_BMWS01000003.1"/>
</dbReference>
<proteinExistence type="predicted"/>
<gene>
    <name evidence="1" type="ORF">GCM10007384_05800</name>
</gene>
<comment type="caution">
    <text evidence="1">The sequence shown here is derived from an EMBL/GenBank/DDBJ whole genome shotgun (WGS) entry which is preliminary data.</text>
</comment>
<dbReference type="EMBL" id="BMWS01000003">
    <property type="protein sequence ID" value="GGX07135.1"/>
    <property type="molecule type" value="Genomic_DNA"/>
</dbReference>
<dbReference type="Proteomes" id="UP000601108">
    <property type="component" value="Unassembled WGS sequence"/>
</dbReference>